<evidence type="ECO:0000256" key="3">
    <source>
        <dbReference type="SAM" id="MobiDB-lite"/>
    </source>
</evidence>
<feature type="repeat" description="Filamin" evidence="2">
    <location>
        <begin position="498"/>
        <end position="542"/>
    </location>
</feature>
<feature type="compositionally biased region" description="Polar residues" evidence="3">
    <location>
        <begin position="317"/>
        <end position="330"/>
    </location>
</feature>
<dbReference type="InterPro" id="IPR036869">
    <property type="entry name" value="J_dom_sf"/>
</dbReference>
<dbReference type="InterPro" id="IPR044801">
    <property type="entry name" value="Filamin"/>
</dbReference>
<gene>
    <name evidence="4" type="ORF">AB1Y20_001787</name>
</gene>
<evidence type="ECO:0000313" key="4">
    <source>
        <dbReference type="EMBL" id="KAL1530896.1"/>
    </source>
</evidence>
<evidence type="ECO:0000256" key="1">
    <source>
        <dbReference type="ARBA" id="ARBA00022737"/>
    </source>
</evidence>
<dbReference type="SUPFAM" id="SSF81296">
    <property type="entry name" value="E set domains"/>
    <property type="match status" value="5"/>
</dbReference>
<dbReference type="GO" id="GO:0030036">
    <property type="term" value="P:actin cytoskeleton organization"/>
    <property type="evidence" value="ECO:0007669"/>
    <property type="project" value="InterPro"/>
</dbReference>
<dbReference type="EMBL" id="JBGBPQ010000001">
    <property type="protein sequence ID" value="KAL1530896.1"/>
    <property type="molecule type" value="Genomic_DNA"/>
</dbReference>
<dbReference type="InterPro" id="IPR014756">
    <property type="entry name" value="Ig_E-set"/>
</dbReference>
<feature type="repeat" description="Filamin" evidence="2">
    <location>
        <begin position="871"/>
        <end position="908"/>
    </location>
</feature>
<feature type="repeat" description="Filamin" evidence="2">
    <location>
        <begin position="353"/>
        <end position="455"/>
    </location>
</feature>
<dbReference type="InterPro" id="IPR017868">
    <property type="entry name" value="Filamin/ABP280_repeat-like"/>
</dbReference>
<dbReference type="InterPro" id="IPR013783">
    <property type="entry name" value="Ig-like_fold"/>
</dbReference>
<name>A0AB34KDH1_PRYPA</name>
<dbReference type="Pfam" id="PF00630">
    <property type="entry name" value="Filamin"/>
    <property type="match status" value="3"/>
</dbReference>
<feature type="repeat" description="Filamin" evidence="2">
    <location>
        <begin position="1196"/>
        <end position="1313"/>
    </location>
</feature>
<dbReference type="Gene3D" id="2.60.40.10">
    <property type="entry name" value="Immunoglobulins"/>
    <property type="match status" value="5"/>
</dbReference>
<reference evidence="4 5" key="1">
    <citation type="journal article" date="2024" name="Science">
        <title>Giant polyketide synthase enzymes in the biosynthesis of giant marine polyether toxins.</title>
        <authorList>
            <person name="Fallon T.R."/>
            <person name="Shende V.V."/>
            <person name="Wierzbicki I.H."/>
            <person name="Pendleton A.L."/>
            <person name="Watervoot N.F."/>
            <person name="Auber R.P."/>
            <person name="Gonzalez D.J."/>
            <person name="Wisecaver J.H."/>
            <person name="Moore B.S."/>
        </authorList>
    </citation>
    <scope>NUCLEOTIDE SEQUENCE [LARGE SCALE GENOMIC DNA]</scope>
    <source>
        <strain evidence="4 5">12B1</strain>
    </source>
</reference>
<evidence type="ECO:0008006" key="6">
    <source>
        <dbReference type="Google" id="ProtNLM"/>
    </source>
</evidence>
<feature type="region of interest" description="Disordered" evidence="3">
    <location>
        <begin position="286"/>
        <end position="305"/>
    </location>
</feature>
<evidence type="ECO:0000256" key="2">
    <source>
        <dbReference type="PROSITE-ProRule" id="PRU00087"/>
    </source>
</evidence>
<feature type="region of interest" description="Disordered" evidence="3">
    <location>
        <begin position="209"/>
        <end position="256"/>
    </location>
</feature>
<dbReference type="Proteomes" id="UP001515480">
    <property type="component" value="Unassembled WGS sequence"/>
</dbReference>
<keyword evidence="1" id="KW-0677">Repeat</keyword>
<dbReference type="SMART" id="SM00557">
    <property type="entry name" value="IG_FLMN"/>
    <property type="match status" value="3"/>
</dbReference>
<dbReference type="Gene3D" id="1.10.287.110">
    <property type="entry name" value="DnaJ domain"/>
    <property type="match status" value="1"/>
</dbReference>
<feature type="repeat" description="Filamin" evidence="2">
    <location>
        <begin position="922"/>
        <end position="1024"/>
    </location>
</feature>
<organism evidence="4 5">
    <name type="scientific">Prymnesium parvum</name>
    <name type="common">Toxic golden alga</name>
    <dbReference type="NCBI Taxonomy" id="97485"/>
    <lineage>
        <taxon>Eukaryota</taxon>
        <taxon>Haptista</taxon>
        <taxon>Haptophyta</taxon>
        <taxon>Prymnesiophyceae</taxon>
        <taxon>Prymnesiales</taxon>
        <taxon>Prymnesiaceae</taxon>
        <taxon>Prymnesium</taxon>
    </lineage>
</organism>
<feature type="compositionally biased region" description="Low complexity" evidence="3">
    <location>
        <begin position="286"/>
        <end position="296"/>
    </location>
</feature>
<dbReference type="InterPro" id="IPR001298">
    <property type="entry name" value="Filamin/ABP280_rpt"/>
</dbReference>
<dbReference type="PANTHER" id="PTHR38537">
    <property type="entry name" value="JITTERBUG, ISOFORM N"/>
    <property type="match status" value="1"/>
</dbReference>
<evidence type="ECO:0000313" key="5">
    <source>
        <dbReference type="Proteomes" id="UP001515480"/>
    </source>
</evidence>
<comment type="caution">
    <text evidence="4">The sequence shown here is derived from an EMBL/GenBank/DDBJ whole genome shotgun (WGS) entry which is preliminary data.</text>
</comment>
<proteinExistence type="predicted"/>
<accession>A0AB34KDH1</accession>
<keyword evidence="5" id="KW-1185">Reference proteome</keyword>
<protein>
    <recommendedName>
        <fullName evidence="6">J domain-containing protein</fullName>
    </recommendedName>
</protein>
<dbReference type="PANTHER" id="PTHR38537:SF8">
    <property type="entry name" value="FILAMIN-A"/>
    <property type="match status" value="1"/>
</dbReference>
<dbReference type="PROSITE" id="PS50194">
    <property type="entry name" value="FILAMIN_REPEAT"/>
    <property type="match status" value="5"/>
</dbReference>
<dbReference type="GO" id="GO:0051015">
    <property type="term" value="F:actin filament binding"/>
    <property type="evidence" value="ECO:0007669"/>
    <property type="project" value="InterPro"/>
</dbReference>
<sequence>MLESTAAEARQRYAEAVAVVKRGLGEHAALDIAVEEVDSLALLLLARHSHAADGLQMLYGVVDLLEDAGCLRLPSEASLDEREPDLQRLLVQLSASHAVKAETAALKKCAVGLEKSARQRGARGREPITPLLLWRRHYAEATPPPSRKLKPPPPPPENAWQLLIPDRAPSSVSKAELSKLFKKWMLRNHPDKGGDQDLAARVSAHYSHALGRDQTSDEERNEDVVFSQQQQQAEADWASYKRQCSEQETNSTEPNLDARALPIAREPLLAGVVSIPGLLGPAPLESTAAESSASKSEPPPLPESVRVECTPRKLTSLRRTSSAPGITRNSPVLAFGSRAPSPLRDKASQERERAAIVFENCTAEGEGLHLAFPNTLGHFIIQARDKLYLPVACDIDAFSVQIRGKQHVSPAVSAPGDGSSIRVQYEIAVCGSYKVHVRGGKKGVHVIGSPFTLIVKPAPASAEHCTAEGAALYRTRAGEQARKSVPARLLVRYNRLHDVVDRGDGTFQVSYSTHRAGDLFVHVLLALSSPTPISGSPFALKVVPASLAAAECELIAPAAGGGLSVDGIRVQPGEGLAGAYQLVIWEDDESNETRSQMALRDGSGKMDVGPRFNANGARLPGSSSSTVVLTMGIAVMPGLLSMRHSQVQLPQNLREPPCAGQTFSIGLKGFDRHANPLNTSGGVRLMLTQVTTPPPSAFNSDTPPVHLQHVDHRNGMHELRITAYRAGDYQLMLSAVPLSIHGRDDETHQTASAVLKGTEGGRILKLRVMPGELDASKCVLRTVGGAAARTTTPSNANPTSMQPLLHAPSDLRVGSWNSMILQCADSYGNVRSAMQAQASELHLELHECTPEGTKHDPLDATRWLRSEQRLNEDGSIWLRYAPLAAGALSLSIKLNGQHVLGSPILLKVNVGAIAYASCELLGEGISFCRRGLPAKFKIAARDAFGNARSRGGDGFTVTLLSCDGGVGFGESNEAKIDIVSGAVIDHNDGTYDVEYTCSSIGKHMLSVCSASGQHLQGSPFKVQCIGAAPHLPMCSLVRSERGGDILYSAESEIVSLGGKRSDGQPARLGQLTACGPPMRVFFRLRDASGESTRPLESSPLVVALLKCEEASDYSRADVIASPTLFDLSESPHSTDDSSTATPADEILYVCTLEVRVAGTFALAPALAGTPAVVGPTLAQFEVVPGRAHLTGCQIVGLQSPSTHGLVSVPFEFTIVTHDAASNRLKQGGEAISITLEGPVTTQVRAKSLLHPNMPLLFVLIVFAYSNAQAPRVTVHDADDGSYAVRFVPHAPGTYAVTLFMGHEQVSSPAMVTISRTGQATSLRQKVPALSMAGLTPIRRRASMGRNPTYQSATEERKRLIALREVMLARQVPVGCRAQLSGRPLAQCRVEVTSLVAQPAMVIRP</sequence>
<dbReference type="SUPFAM" id="SSF46565">
    <property type="entry name" value="Chaperone J-domain"/>
    <property type="match status" value="1"/>
</dbReference>
<feature type="region of interest" description="Disordered" evidence="3">
    <location>
        <begin position="317"/>
        <end position="345"/>
    </location>
</feature>